<evidence type="ECO:0000313" key="2">
    <source>
        <dbReference type="EMBL" id="SEA67477.1"/>
    </source>
</evidence>
<feature type="transmembrane region" description="Helical" evidence="1">
    <location>
        <begin position="250"/>
        <end position="270"/>
    </location>
</feature>
<gene>
    <name evidence="2" type="ORF">SAMN04488525_104154</name>
</gene>
<comment type="caution">
    <text evidence="2">The sequence shown here is derived from an EMBL/GenBank/DDBJ whole genome shotgun (WGS) entry which is preliminary data.</text>
</comment>
<dbReference type="InterPro" id="IPR050303">
    <property type="entry name" value="GatZ_KbaZ_carbometab"/>
</dbReference>
<organism evidence="2 3">
    <name type="scientific">Trichococcus collinsii</name>
    <dbReference type="NCBI Taxonomy" id="157076"/>
    <lineage>
        <taxon>Bacteria</taxon>
        <taxon>Bacillati</taxon>
        <taxon>Bacillota</taxon>
        <taxon>Bacilli</taxon>
        <taxon>Lactobacillales</taxon>
        <taxon>Carnobacteriaceae</taxon>
        <taxon>Trichococcus</taxon>
    </lineage>
</organism>
<dbReference type="AlphaFoldDB" id="A0AB38A1N6"/>
<evidence type="ECO:0000313" key="3">
    <source>
        <dbReference type="Proteomes" id="UP000199042"/>
    </source>
</evidence>
<proteinExistence type="predicted"/>
<dbReference type="GO" id="GO:0005886">
    <property type="term" value="C:plasma membrane"/>
    <property type="evidence" value="ECO:0007669"/>
    <property type="project" value="TreeGrafter"/>
</dbReference>
<evidence type="ECO:0000256" key="1">
    <source>
        <dbReference type="SAM" id="Phobius"/>
    </source>
</evidence>
<keyword evidence="1" id="KW-0812">Transmembrane</keyword>
<dbReference type="Proteomes" id="UP000199042">
    <property type="component" value="Unassembled WGS sequence"/>
</dbReference>
<reference evidence="2 3" key="1">
    <citation type="submission" date="2016-10" db="EMBL/GenBank/DDBJ databases">
        <authorList>
            <person name="Varghese N."/>
            <person name="Submissions S."/>
        </authorList>
    </citation>
    <scope>NUCLEOTIDE SEQUENCE [LARGE SCALE GENOMIC DNA]</scope>
    <source>
        <strain evidence="2 3">DSM 14526</strain>
    </source>
</reference>
<dbReference type="RefSeq" id="WP_086986195.1">
    <property type="nucleotide sequence ID" value="NZ_FJNA01000002.1"/>
</dbReference>
<dbReference type="PANTHER" id="PTHR32502">
    <property type="entry name" value="N-ACETYLGALACTOSAMINE PERMEASE II COMPONENT-RELATED"/>
    <property type="match status" value="1"/>
</dbReference>
<accession>A0AB38A1N6</accession>
<keyword evidence="3" id="KW-1185">Reference proteome</keyword>
<name>A0AB38A1N6_9LACT</name>
<keyword evidence="1" id="KW-0472">Membrane</keyword>
<feature type="transmembrane region" description="Helical" evidence="1">
    <location>
        <begin position="226"/>
        <end position="243"/>
    </location>
</feature>
<dbReference type="PROSITE" id="PS51108">
    <property type="entry name" value="PTS_EIID"/>
    <property type="match status" value="1"/>
</dbReference>
<dbReference type="InterPro" id="IPR004704">
    <property type="entry name" value="PTS_IID_man"/>
</dbReference>
<dbReference type="GO" id="GO:0009401">
    <property type="term" value="P:phosphoenolpyruvate-dependent sugar phosphotransferase system"/>
    <property type="evidence" value="ECO:0007669"/>
    <property type="project" value="InterPro"/>
</dbReference>
<dbReference type="PANTHER" id="PTHR32502:SF23">
    <property type="entry name" value="TRANSPORT PROTEIN, PTS SYSTEM"/>
    <property type="match status" value="1"/>
</dbReference>
<protein>
    <submittedName>
        <fullName evidence="2">PTS system, N-acetylgalactosamine-specific IID component</fullName>
    </submittedName>
</protein>
<sequence>MGSKQPVLTKKDYIKTSLRSYFMQNGFNYTSYQGTSYAYSIFPALEKIYKDEPQKLKEAVDGNIEFFNTNPQTVPFISSLQLAMLDHGEDVEDARSIKLALMGPLSGIGDSIAQFGLAPLISTICAGMALDGIVAAPIIFLIAMIGSMLSIKLTMGLLGYKLGTSIIDTLSQQISKISRAATIVGVTVISGLAVNFVKVNMKLQYATTLASGEEQIVALQTILDKIIPKLGSVLVTVVVYILIKKYNWTTYKLIGLLMVVGVALSALGILG</sequence>
<feature type="transmembrane region" description="Helical" evidence="1">
    <location>
        <begin position="136"/>
        <end position="160"/>
    </location>
</feature>
<dbReference type="Pfam" id="PF03613">
    <property type="entry name" value="EIID-AGA"/>
    <property type="match status" value="1"/>
</dbReference>
<keyword evidence="1" id="KW-1133">Transmembrane helix</keyword>
<feature type="transmembrane region" description="Helical" evidence="1">
    <location>
        <begin position="180"/>
        <end position="197"/>
    </location>
</feature>
<dbReference type="EMBL" id="FNQH01000004">
    <property type="protein sequence ID" value="SEA67477.1"/>
    <property type="molecule type" value="Genomic_DNA"/>
</dbReference>